<evidence type="ECO:0000256" key="1">
    <source>
        <dbReference type="SAM" id="MobiDB-lite"/>
    </source>
</evidence>
<reference evidence="2 3" key="1">
    <citation type="submission" date="2018-04" db="EMBL/GenBank/DDBJ databases">
        <title>The genome of golden apple snail Pomacea canaliculata provides insight into stress tolerance and invasive adaptation.</title>
        <authorList>
            <person name="Liu C."/>
            <person name="Liu B."/>
            <person name="Ren Y."/>
            <person name="Zhang Y."/>
            <person name="Wang H."/>
            <person name="Li S."/>
            <person name="Jiang F."/>
            <person name="Yin L."/>
            <person name="Zhang G."/>
            <person name="Qian W."/>
            <person name="Fan W."/>
        </authorList>
    </citation>
    <scope>NUCLEOTIDE SEQUENCE [LARGE SCALE GENOMIC DNA]</scope>
    <source>
        <strain evidence="2">SZHN2017</strain>
        <tissue evidence="2">Muscle</tissue>
    </source>
</reference>
<gene>
    <name evidence="2" type="ORF">C0Q70_10942</name>
</gene>
<comment type="caution">
    <text evidence="2">The sequence shown here is derived from an EMBL/GenBank/DDBJ whole genome shotgun (WGS) entry which is preliminary data.</text>
</comment>
<feature type="compositionally biased region" description="Polar residues" evidence="1">
    <location>
        <begin position="42"/>
        <end position="64"/>
    </location>
</feature>
<organism evidence="2 3">
    <name type="scientific">Pomacea canaliculata</name>
    <name type="common">Golden apple snail</name>
    <dbReference type="NCBI Taxonomy" id="400727"/>
    <lineage>
        <taxon>Eukaryota</taxon>
        <taxon>Metazoa</taxon>
        <taxon>Spiralia</taxon>
        <taxon>Lophotrochozoa</taxon>
        <taxon>Mollusca</taxon>
        <taxon>Gastropoda</taxon>
        <taxon>Caenogastropoda</taxon>
        <taxon>Architaenioglossa</taxon>
        <taxon>Ampullarioidea</taxon>
        <taxon>Ampullariidae</taxon>
        <taxon>Pomacea</taxon>
    </lineage>
</organism>
<feature type="region of interest" description="Disordered" evidence="1">
    <location>
        <begin position="312"/>
        <end position="356"/>
    </location>
</feature>
<feature type="compositionally biased region" description="Basic and acidic residues" evidence="1">
    <location>
        <begin position="318"/>
        <end position="333"/>
    </location>
</feature>
<dbReference type="EMBL" id="PZQS01000006">
    <property type="protein sequence ID" value="PVD28355.1"/>
    <property type="molecule type" value="Genomic_DNA"/>
</dbReference>
<proteinExistence type="predicted"/>
<evidence type="ECO:0000313" key="3">
    <source>
        <dbReference type="Proteomes" id="UP000245119"/>
    </source>
</evidence>
<accession>A0A2T7P4K2</accession>
<evidence type="ECO:0000313" key="2">
    <source>
        <dbReference type="EMBL" id="PVD28355.1"/>
    </source>
</evidence>
<feature type="region of interest" description="Disordered" evidence="1">
    <location>
        <begin position="39"/>
        <end position="87"/>
    </location>
</feature>
<sequence>MQEEFVVEGRVSSHRRQQKLLEFLNLTKVPEAWFTDVVPASGPTSTTRRVASANPFMSTGNNRVSDSRRRHSRTGNPRNRGAKSHSVKKEGLIAEESTLVCGGDPDGDCRGTGLRSRRQLMELSGLAASEDETDADFGQRRTELLEAVRLERQRLDARVKLFLKSCDLVHTSKPLRNPCCRAILNENFLFPSSGEWYKRVAPQCLTHLAQIRPSGGKSVVCHRHVPRRRAAACSAPVCRGDFNSLPGRPDNRAGATVHTGKTKVRSRCAAGSRQHFGPRESLAKLFQVGGKTLPVVSVSGCACNLHFSTQSGMTGMKNRSEGQHNNSEVREKSSSLLSRFPVMALTGNKGVPQTNT</sequence>
<dbReference type="Proteomes" id="UP000245119">
    <property type="component" value="Linkage Group LG6"/>
</dbReference>
<dbReference type="AlphaFoldDB" id="A0A2T7P4K2"/>
<keyword evidence="3" id="KW-1185">Reference proteome</keyword>
<protein>
    <submittedName>
        <fullName evidence="2">Uncharacterized protein</fullName>
    </submittedName>
</protein>
<name>A0A2T7P4K2_POMCA</name>